<proteinExistence type="predicted"/>
<accession>A0A426YV88</accession>
<dbReference type="Proteomes" id="UP000287651">
    <property type="component" value="Unassembled WGS sequence"/>
</dbReference>
<reference evidence="1 2" key="1">
    <citation type="journal article" date="2014" name="Agronomy (Basel)">
        <title>A Draft Genome Sequence for Ensete ventricosum, the Drought-Tolerant Tree Against Hunger.</title>
        <authorList>
            <person name="Harrison J."/>
            <person name="Moore K.A."/>
            <person name="Paszkiewicz K."/>
            <person name="Jones T."/>
            <person name="Grant M."/>
            <person name="Ambacheew D."/>
            <person name="Muzemil S."/>
            <person name="Studholme D.J."/>
        </authorList>
    </citation>
    <scope>NUCLEOTIDE SEQUENCE [LARGE SCALE GENOMIC DNA]</scope>
</reference>
<gene>
    <name evidence="1" type="ORF">B296_00047846</name>
</gene>
<protein>
    <submittedName>
        <fullName evidence="1">Uncharacterized protein</fullName>
    </submittedName>
</protein>
<evidence type="ECO:0000313" key="2">
    <source>
        <dbReference type="Proteomes" id="UP000287651"/>
    </source>
</evidence>
<comment type="caution">
    <text evidence="1">The sequence shown here is derived from an EMBL/GenBank/DDBJ whole genome shotgun (WGS) entry which is preliminary data.</text>
</comment>
<evidence type="ECO:0000313" key="1">
    <source>
        <dbReference type="EMBL" id="RRT55625.1"/>
    </source>
</evidence>
<sequence length="124" mass="13771">MHRVDAFGNSPGVCRKLIEGIEGLSGWHKRVHQKKTETRQKIVDGSRKACRDSDDAVGSHRKFARRFVEGIRKLAGNAKGDRRKEDRRTCRKIAGVCGTGKLLVSGGWTARTTESKRRPAADGE</sequence>
<dbReference type="AlphaFoldDB" id="A0A426YV88"/>
<dbReference type="EMBL" id="AMZH03010000">
    <property type="protein sequence ID" value="RRT55625.1"/>
    <property type="molecule type" value="Genomic_DNA"/>
</dbReference>
<name>A0A426YV88_ENSVE</name>
<organism evidence="1 2">
    <name type="scientific">Ensete ventricosum</name>
    <name type="common">Abyssinian banana</name>
    <name type="synonym">Musa ensete</name>
    <dbReference type="NCBI Taxonomy" id="4639"/>
    <lineage>
        <taxon>Eukaryota</taxon>
        <taxon>Viridiplantae</taxon>
        <taxon>Streptophyta</taxon>
        <taxon>Embryophyta</taxon>
        <taxon>Tracheophyta</taxon>
        <taxon>Spermatophyta</taxon>
        <taxon>Magnoliopsida</taxon>
        <taxon>Liliopsida</taxon>
        <taxon>Zingiberales</taxon>
        <taxon>Musaceae</taxon>
        <taxon>Ensete</taxon>
    </lineage>
</organism>